<dbReference type="AlphaFoldDB" id="A0A848FEM6"/>
<dbReference type="Pfam" id="PF00724">
    <property type="entry name" value="Oxidored_FMN"/>
    <property type="match status" value="1"/>
</dbReference>
<dbReference type="InterPro" id="IPR013785">
    <property type="entry name" value="Aldolase_TIM"/>
</dbReference>
<evidence type="ECO:0000313" key="3">
    <source>
        <dbReference type="Proteomes" id="UP000574067"/>
    </source>
</evidence>
<dbReference type="SUPFAM" id="SSF51905">
    <property type="entry name" value="FAD/NAD(P)-binding domain"/>
    <property type="match status" value="1"/>
</dbReference>
<dbReference type="PRINTS" id="PR00420">
    <property type="entry name" value="RNGMNOXGNASE"/>
</dbReference>
<organism evidence="2 3">
    <name type="scientific">Azohydromonas caseinilytica</name>
    <dbReference type="NCBI Taxonomy" id="2728836"/>
    <lineage>
        <taxon>Bacteria</taxon>
        <taxon>Pseudomonadati</taxon>
        <taxon>Pseudomonadota</taxon>
        <taxon>Betaproteobacteria</taxon>
        <taxon>Burkholderiales</taxon>
        <taxon>Sphaerotilaceae</taxon>
        <taxon>Azohydromonas</taxon>
    </lineage>
</organism>
<dbReference type="EMBL" id="JABBFW010000016">
    <property type="protein sequence ID" value="NML17285.1"/>
    <property type="molecule type" value="Genomic_DNA"/>
</dbReference>
<dbReference type="InterPro" id="IPR001155">
    <property type="entry name" value="OxRdtase_FMN_N"/>
</dbReference>
<accession>A0A848FEM6</accession>
<sequence>MKIVCIGGGPAGLYFGLLMKRLNPAHDISVIERNRPYDTFGWGVVFSDATMEHMRRWDGPSADAIQEAFNHWDDIELRFKGRRLRSGGHGFVGIARKRLLNILQARCEEVGVKLVFEREVESDAEFADADLIIASDGINSRIRARHAQVFQPDIVTRPNRYIWLGTRRLYDAFTFDFVRTEHGWFQAHIYKFDRDTSTFIVECPEAVWRAHGLDRADTAQSIAFCERLFADNLQGEKLMSNARHLRGSAWLNFQRIVCAQWWLRNEHGSHVALMGDAVHTAHFAIGSGTKLALEDAIELTRQFQLLGDTPEHIPAALQAWQEARRIETLRLQNAAWNAMEWFEVCGERYCEHLQPEQFMYSLLTRSQRISHENLRLRDRAWLEGYERWFAARAGVDRDPTLPAVPPMFTPFKVRSVTLKNRVIVSPMAQYSCVDGVPGDYHLVHLGARALGGAALVCAEMTCTSPDARITPGCPGLWNDEQGVAWQRIVDWVHANSDARIAMQLGHSGAKGSTRRAWDGIDLPLPADGPEPNWPLLSASPQQYLAGGSAWSRAMTREDMDRVRDDFVAAARRAAQAGFDWLELHCAHGYLLSSFLSPLTNRREDEYGGSLANRLRYPLEVFRAVRAVWPAHLPMSVRISAHDWVPGGNTPAEAVDIAKAFKAAGADLIDVSSGQVSKDEQVTFGRMFQTPFADRVRQEAGIATIAVGAISEADHVNSIIAAGRADLCAVARPHLANPAWTLLEAAKIGFTEVAWPKQYLAGKRQLENNLAREKVQAAQGAAVKA</sequence>
<proteinExistence type="predicted"/>
<keyword evidence="3" id="KW-1185">Reference proteome</keyword>
<dbReference type="NCBIfam" id="NF006101">
    <property type="entry name" value="PRK08255.1"/>
    <property type="match status" value="1"/>
</dbReference>
<dbReference type="InterPro" id="IPR036188">
    <property type="entry name" value="FAD/NAD-bd_sf"/>
</dbReference>
<dbReference type="GO" id="GO:0003959">
    <property type="term" value="F:NADPH dehydrogenase activity"/>
    <property type="evidence" value="ECO:0007669"/>
    <property type="project" value="InterPro"/>
</dbReference>
<dbReference type="SUPFAM" id="SSF51395">
    <property type="entry name" value="FMN-linked oxidoreductases"/>
    <property type="match status" value="1"/>
</dbReference>
<dbReference type="GO" id="GO:0010181">
    <property type="term" value="F:FMN binding"/>
    <property type="evidence" value="ECO:0007669"/>
    <property type="project" value="InterPro"/>
</dbReference>
<dbReference type="CDD" id="cd02932">
    <property type="entry name" value="OYE_YqiM_FMN"/>
    <property type="match status" value="1"/>
</dbReference>
<dbReference type="Gene3D" id="3.50.50.60">
    <property type="entry name" value="FAD/NAD(P)-binding domain"/>
    <property type="match status" value="1"/>
</dbReference>
<dbReference type="Proteomes" id="UP000574067">
    <property type="component" value="Unassembled WGS sequence"/>
</dbReference>
<protein>
    <submittedName>
        <fullName evidence="2">Bifunctional salicylyl-CoA 5-hydroxylase/oxidoreductase</fullName>
    </submittedName>
</protein>
<dbReference type="InterPro" id="IPR044152">
    <property type="entry name" value="YqjM-like"/>
</dbReference>
<dbReference type="GO" id="GO:0050661">
    <property type="term" value="F:NADP binding"/>
    <property type="evidence" value="ECO:0007669"/>
    <property type="project" value="InterPro"/>
</dbReference>
<dbReference type="Gene3D" id="3.30.9.20">
    <property type="match status" value="1"/>
</dbReference>
<evidence type="ECO:0000313" key="2">
    <source>
        <dbReference type="EMBL" id="NML17285.1"/>
    </source>
</evidence>
<dbReference type="Gene3D" id="3.20.20.70">
    <property type="entry name" value="Aldolase class I"/>
    <property type="match status" value="1"/>
</dbReference>
<dbReference type="RefSeq" id="WP_169162190.1">
    <property type="nucleotide sequence ID" value="NZ_JABBFW010000016.1"/>
</dbReference>
<evidence type="ECO:0000259" key="1">
    <source>
        <dbReference type="Pfam" id="PF00724"/>
    </source>
</evidence>
<comment type="caution">
    <text evidence="2">The sequence shown here is derived from an EMBL/GenBank/DDBJ whole genome shotgun (WGS) entry which is preliminary data.</text>
</comment>
<dbReference type="PANTHER" id="PTHR43303:SF3">
    <property type="entry name" value="BLR3436 PROTEIN"/>
    <property type="match status" value="1"/>
</dbReference>
<reference evidence="2 3" key="1">
    <citation type="submission" date="2020-04" db="EMBL/GenBank/DDBJ databases">
        <title>Azohydromonas sp. isolated from soil.</title>
        <authorList>
            <person name="Dahal R.H."/>
        </authorList>
    </citation>
    <scope>NUCLEOTIDE SEQUENCE [LARGE SCALE GENOMIC DNA]</scope>
    <source>
        <strain evidence="2 3">G-1-1-14</strain>
    </source>
</reference>
<gene>
    <name evidence="2" type="ORF">HHL10_20115</name>
</gene>
<dbReference type="PANTHER" id="PTHR43303">
    <property type="entry name" value="NADPH DEHYDROGENASE C23G7.10C-RELATED"/>
    <property type="match status" value="1"/>
</dbReference>
<name>A0A848FEM6_9BURK</name>
<feature type="domain" description="NADH:flavin oxidoreductase/NADH oxidase N-terminal" evidence="1">
    <location>
        <begin position="407"/>
        <end position="740"/>
    </location>
</feature>